<gene>
    <name evidence="2" type="ORF">DPQ25_02430</name>
</gene>
<evidence type="ECO:0000256" key="1">
    <source>
        <dbReference type="SAM" id="Coils"/>
    </source>
</evidence>
<dbReference type="Proteomes" id="UP000249377">
    <property type="component" value="Unassembled WGS sequence"/>
</dbReference>
<evidence type="ECO:0000313" key="2">
    <source>
        <dbReference type="EMBL" id="RAQ30381.1"/>
    </source>
</evidence>
<sequence>MAVACRLREIWGFPGKESGFIMDANAKALLADILSDLRSVSRQMDQAAQELKQMRGVGTELCASRLEVLADKYERARAELGKLS</sequence>
<dbReference type="AlphaFoldDB" id="A0A328UH28"/>
<proteinExistence type="predicted"/>
<reference evidence="2 3" key="1">
    <citation type="submission" date="2018-06" db="EMBL/GenBank/DDBJ databases">
        <title>Noncontiguous genome sequence of Ruminococcaceae bacterium ASD2818.</title>
        <authorList>
            <person name="Chaplin A.V."/>
            <person name="Sokolova S.R."/>
            <person name="Kochetkova T.O."/>
            <person name="Goltsov A.Y."/>
            <person name="Trofimov D.Y."/>
            <person name="Efimov B.A."/>
        </authorList>
    </citation>
    <scope>NUCLEOTIDE SEQUENCE [LARGE SCALE GENOMIC DNA]</scope>
    <source>
        <strain evidence="2 3">ASD2818</strain>
    </source>
</reference>
<keyword evidence="3" id="KW-1185">Reference proteome</keyword>
<keyword evidence="1" id="KW-0175">Coiled coil</keyword>
<evidence type="ECO:0000313" key="3">
    <source>
        <dbReference type="Proteomes" id="UP000249377"/>
    </source>
</evidence>
<organism evidence="2 3">
    <name type="scientific">Hydrogeniiclostridium mannosilyticum</name>
    <dbReference type="NCBI Taxonomy" id="2764322"/>
    <lineage>
        <taxon>Bacteria</taxon>
        <taxon>Bacillati</taxon>
        <taxon>Bacillota</taxon>
        <taxon>Clostridia</taxon>
        <taxon>Eubacteriales</taxon>
        <taxon>Acutalibacteraceae</taxon>
        <taxon>Hydrogeniiclostridium</taxon>
    </lineage>
</organism>
<dbReference type="EMBL" id="QLYR01000001">
    <property type="protein sequence ID" value="RAQ30381.1"/>
    <property type="molecule type" value="Genomic_DNA"/>
</dbReference>
<protein>
    <submittedName>
        <fullName evidence="2">Uncharacterized protein</fullName>
    </submittedName>
</protein>
<comment type="caution">
    <text evidence="2">The sequence shown here is derived from an EMBL/GenBank/DDBJ whole genome shotgun (WGS) entry which is preliminary data.</text>
</comment>
<name>A0A328UH28_9FIRM</name>
<accession>A0A328UH28</accession>
<feature type="coiled-coil region" evidence="1">
    <location>
        <begin position="30"/>
        <end position="57"/>
    </location>
</feature>